<dbReference type="GO" id="GO:0006865">
    <property type="term" value="P:amino acid transport"/>
    <property type="evidence" value="ECO:0007669"/>
    <property type="project" value="UniProtKB-KW"/>
</dbReference>
<keyword evidence="2" id="KW-0813">Transport</keyword>
<dbReference type="AlphaFoldDB" id="A0A5P1FQK5"/>
<feature type="transmembrane region" description="Helical" evidence="7">
    <location>
        <begin position="181"/>
        <end position="200"/>
    </location>
</feature>
<feature type="transmembrane region" description="Helical" evidence="7">
    <location>
        <begin position="206"/>
        <end position="230"/>
    </location>
</feature>
<proteinExistence type="predicted"/>
<evidence type="ECO:0000313" key="9">
    <source>
        <dbReference type="EMBL" id="ONK79279.1"/>
    </source>
</evidence>
<keyword evidence="5 7" id="KW-1133">Transmembrane helix</keyword>
<dbReference type="PANTHER" id="PTHR48017">
    <property type="entry name" value="OS05G0424000 PROTEIN-RELATED"/>
    <property type="match status" value="1"/>
</dbReference>
<feature type="transmembrane region" description="Helical" evidence="7">
    <location>
        <begin position="54"/>
        <end position="77"/>
    </location>
</feature>
<dbReference type="GO" id="GO:0016020">
    <property type="term" value="C:membrane"/>
    <property type="evidence" value="ECO:0007669"/>
    <property type="project" value="UniProtKB-SubCell"/>
</dbReference>
<protein>
    <recommendedName>
        <fullName evidence="8">Amino acid transporter transmembrane domain-containing protein</fullName>
    </recommendedName>
</protein>
<dbReference type="Proteomes" id="UP000243459">
    <property type="component" value="Chromosome 1"/>
</dbReference>
<evidence type="ECO:0000259" key="8">
    <source>
        <dbReference type="Pfam" id="PF01490"/>
    </source>
</evidence>
<keyword evidence="3 7" id="KW-0812">Transmembrane</keyword>
<name>A0A5P1FQK5_ASPOF</name>
<evidence type="ECO:0000256" key="6">
    <source>
        <dbReference type="ARBA" id="ARBA00023136"/>
    </source>
</evidence>
<gene>
    <name evidence="9" type="ORF">A4U43_C01F4760</name>
</gene>
<keyword evidence="10" id="KW-1185">Reference proteome</keyword>
<organism evidence="9 10">
    <name type="scientific">Asparagus officinalis</name>
    <name type="common">Garden asparagus</name>
    <dbReference type="NCBI Taxonomy" id="4686"/>
    <lineage>
        <taxon>Eukaryota</taxon>
        <taxon>Viridiplantae</taxon>
        <taxon>Streptophyta</taxon>
        <taxon>Embryophyta</taxon>
        <taxon>Tracheophyta</taxon>
        <taxon>Spermatophyta</taxon>
        <taxon>Magnoliopsida</taxon>
        <taxon>Liliopsida</taxon>
        <taxon>Asparagales</taxon>
        <taxon>Asparagaceae</taxon>
        <taxon>Asparagoideae</taxon>
        <taxon>Asparagus</taxon>
    </lineage>
</organism>
<sequence length="235" mass="25177">MSEKISSIIGRRWLKEEAMGSGGGGTRETTENITLLRNHKKESDGDLIKRTGNVYTAVAHIITAVVGSGVLSLSWSVAQLGWIAGPAAILFFAAVTLVQATLLANCYRSPDPEHGHIRNKSYMGAVKQNLGDKSHLVCSFLQLTNMYGCCVAYTITAAASIRGIWQSSCYRSQGNGAPCSYEITSCTLIFGVSQIILSQIPDFHNMAWLSVVAALMSFSYSFIGCGLGVAKVIGN</sequence>
<evidence type="ECO:0000313" key="10">
    <source>
        <dbReference type="Proteomes" id="UP000243459"/>
    </source>
</evidence>
<dbReference type="InterPro" id="IPR013057">
    <property type="entry name" value="AA_transpt_TM"/>
</dbReference>
<dbReference type="EMBL" id="CM007381">
    <property type="protein sequence ID" value="ONK79279.1"/>
    <property type="molecule type" value="Genomic_DNA"/>
</dbReference>
<evidence type="ECO:0000256" key="5">
    <source>
        <dbReference type="ARBA" id="ARBA00022989"/>
    </source>
</evidence>
<feature type="domain" description="Amino acid transporter transmembrane" evidence="8">
    <location>
        <begin position="51"/>
        <end position="225"/>
    </location>
</feature>
<keyword evidence="4" id="KW-0029">Amino-acid transport</keyword>
<dbReference type="OMA" id="HEASCEI"/>
<keyword evidence="6 7" id="KW-0472">Membrane</keyword>
<accession>A0A5P1FQK5</accession>
<evidence type="ECO:0000256" key="1">
    <source>
        <dbReference type="ARBA" id="ARBA00004370"/>
    </source>
</evidence>
<evidence type="ECO:0000256" key="4">
    <source>
        <dbReference type="ARBA" id="ARBA00022970"/>
    </source>
</evidence>
<comment type="subcellular location">
    <subcellularLocation>
        <location evidence="1">Membrane</location>
    </subcellularLocation>
</comment>
<reference evidence="10" key="1">
    <citation type="journal article" date="2017" name="Nat. Commun.">
        <title>The asparagus genome sheds light on the origin and evolution of a young Y chromosome.</title>
        <authorList>
            <person name="Harkess A."/>
            <person name="Zhou J."/>
            <person name="Xu C."/>
            <person name="Bowers J.E."/>
            <person name="Van der Hulst R."/>
            <person name="Ayyampalayam S."/>
            <person name="Mercati F."/>
            <person name="Riccardi P."/>
            <person name="McKain M.R."/>
            <person name="Kakrana A."/>
            <person name="Tang H."/>
            <person name="Ray J."/>
            <person name="Groenendijk J."/>
            <person name="Arikit S."/>
            <person name="Mathioni S.M."/>
            <person name="Nakano M."/>
            <person name="Shan H."/>
            <person name="Telgmann-Rauber A."/>
            <person name="Kanno A."/>
            <person name="Yue Z."/>
            <person name="Chen H."/>
            <person name="Li W."/>
            <person name="Chen Y."/>
            <person name="Xu X."/>
            <person name="Zhang Y."/>
            <person name="Luo S."/>
            <person name="Chen H."/>
            <person name="Gao J."/>
            <person name="Mao Z."/>
            <person name="Pires J.C."/>
            <person name="Luo M."/>
            <person name="Kudrna D."/>
            <person name="Wing R.A."/>
            <person name="Meyers B.C."/>
            <person name="Yi K."/>
            <person name="Kong H."/>
            <person name="Lavrijsen P."/>
            <person name="Sunseri F."/>
            <person name="Falavigna A."/>
            <person name="Ye Y."/>
            <person name="Leebens-Mack J.H."/>
            <person name="Chen G."/>
        </authorList>
    </citation>
    <scope>NUCLEOTIDE SEQUENCE [LARGE SCALE GENOMIC DNA]</scope>
    <source>
        <strain evidence="10">cv. DH0086</strain>
    </source>
</reference>
<dbReference type="Gramene" id="ONK79279">
    <property type="protein sequence ID" value="ONK79279"/>
    <property type="gene ID" value="A4U43_C01F4760"/>
</dbReference>
<feature type="transmembrane region" description="Helical" evidence="7">
    <location>
        <begin position="83"/>
        <end position="104"/>
    </location>
</feature>
<evidence type="ECO:0000256" key="3">
    <source>
        <dbReference type="ARBA" id="ARBA00022692"/>
    </source>
</evidence>
<evidence type="ECO:0000256" key="2">
    <source>
        <dbReference type="ARBA" id="ARBA00022448"/>
    </source>
</evidence>
<evidence type="ECO:0000256" key="7">
    <source>
        <dbReference type="SAM" id="Phobius"/>
    </source>
</evidence>
<dbReference type="Pfam" id="PF01490">
    <property type="entry name" value="Aa_trans"/>
    <property type="match status" value="1"/>
</dbReference>